<evidence type="ECO:0000313" key="3">
    <source>
        <dbReference type="Proteomes" id="UP001305647"/>
    </source>
</evidence>
<dbReference type="Proteomes" id="UP001305647">
    <property type="component" value="Unassembled WGS sequence"/>
</dbReference>
<gene>
    <name evidence="2" type="ORF">N658DRAFT_561739</name>
</gene>
<reference evidence="2" key="2">
    <citation type="submission" date="2023-05" db="EMBL/GenBank/DDBJ databases">
        <authorList>
            <consortium name="Lawrence Berkeley National Laboratory"/>
            <person name="Steindorff A."/>
            <person name="Hensen N."/>
            <person name="Bonometti L."/>
            <person name="Westerberg I."/>
            <person name="Brannstrom I.O."/>
            <person name="Guillou S."/>
            <person name="Cros-Aarteil S."/>
            <person name="Calhoun S."/>
            <person name="Haridas S."/>
            <person name="Kuo A."/>
            <person name="Mondo S."/>
            <person name="Pangilinan J."/>
            <person name="Riley R."/>
            <person name="Labutti K."/>
            <person name="Andreopoulos B."/>
            <person name="Lipzen A."/>
            <person name="Chen C."/>
            <person name="Yanf M."/>
            <person name="Daum C."/>
            <person name="Ng V."/>
            <person name="Clum A."/>
            <person name="Ohm R."/>
            <person name="Martin F."/>
            <person name="Silar P."/>
            <person name="Natvig D."/>
            <person name="Lalanne C."/>
            <person name="Gautier V."/>
            <person name="Ament-Velasquez S.L."/>
            <person name="Kruys A."/>
            <person name="Hutchinson M.I."/>
            <person name="Powell A.J."/>
            <person name="Barry K."/>
            <person name="Miller A.N."/>
            <person name="Grigoriev I.V."/>
            <person name="Debuchy R."/>
            <person name="Gladieux P."/>
            <person name="Thoren M.H."/>
            <person name="Johannesson H."/>
        </authorList>
    </citation>
    <scope>NUCLEOTIDE SEQUENCE</scope>
    <source>
        <strain evidence="2">CBS 757.83</strain>
    </source>
</reference>
<dbReference type="InterPro" id="IPR027417">
    <property type="entry name" value="P-loop_NTPase"/>
</dbReference>
<dbReference type="EMBL" id="MU863674">
    <property type="protein sequence ID" value="KAK4097475.1"/>
    <property type="molecule type" value="Genomic_DNA"/>
</dbReference>
<name>A0AAN6PWQ1_9PEZI</name>
<dbReference type="PANTHER" id="PTHR10039:SF5">
    <property type="entry name" value="NACHT DOMAIN-CONTAINING PROTEIN"/>
    <property type="match status" value="1"/>
</dbReference>
<dbReference type="Pfam" id="PF25053">
    <property type="entry name" value="DUF7791"/>
    <property type="match status" value="1"/>
</dbReference>
<dbReference type="InterPro" id="IPR056693">
    <property type="entry name" value="DUF7791"/>
</dbReference>
<dbReference type="SUPFAM" id="SSF52540">
    <property type="entry name" value="P-loop containing nucleoside triphosphate hydrolases"/>
    <property type="match status" value="1"/>
</dbReference>
<comment type="caution">
    <text evidence="2">The sequence shown here is derived from an EMBL/GenBank/DDBJ whole genome shotgun (WGS) entry which is preliminary data.</text>
</comment>
<feature type="domain" description="DUF7791" evidence="1">
    <location>
        <begin position="471"/>
        <end position="574"/>
    </location>
</feature>
<dbReference type="AlphaFoldDB" id="A0AAN6PWQ1"/>
<reference evidence="2" key="1">
    <citation type="journal article" date="2023" name="Mol. Phylogenet. Evol.">
        <title>Genome-scale phylogeny and comparative genomics of the fungal order Sordariales.</title>
        <authorList>
            <person name="Hensen N."/>
            <person name="Bonometti L."/>
            <person name="Westerberg I."/>
            <person name="Brannstrom I.O."/>
            <person name="Guillou S."/>
            <person name="Cros-Aarteil S."/>
            <person name="Calhoun S."/>
            <person name="Haridas S."/>
            <person name="Kuo A."/>
            <person name="Mondo S."/>
            <person name="Pangilinan J."/>
            <person name="Riley R."/>
            <person name="LaButti K."/>
            <person name="Andreopoulos B."/>
            <person name="Lipzen A."/>
            <person name="Chen C."/>
            <person name="Yan M."/>
            <person name="Daum C."/>
            <person name="Ng V."/>
            <person name="Clum A."/>
            <person name="Steindorff A."/>
            <person name="Ohm R.A."/>
            <person name="Martin F."/>
            <person name="Silar P."/>
            <person name="Natvig D.O."/>
            <person name="Lalanne C."/>
            <person name="Gautier V."/>
            <person name="Ament-Velasquez S.L."/>
            <person name="Kruys A."/>
            <person name="Hutchinson M.I."/>
            <person name="Powell A.J."/>
            <person name="Barry K."/>
            <person name="Miller A.N."/>
            <person name="Grigoriev I.V."/>
            <person name="Debuchy R."/>
            <person name="Gladieux P."/>
            <person name="Hiltunen Thoren M."/>
            <person name="Johannesson H."/>
        </authorList>
    </citation>
    <scope>NUCLEOTIDE SEQUENCE</scope>
    <source>
        <strain evidence="2">CBS 757.83</strain>
    </source>
</reference>
<dbReference type="PANTHER" id="PTHR10039">
    <property type="entry name" value="AMELOGENIN"/>
    <property type="match status" value="1"/>
</dbReference>
<accession>A0AAN6PWQ1</accession>
<evidence type="ECO:0000313" key="2">
    <source>
        <dbReference type="EMBL" id="KAK4097475.1"/>
    </source>
</evidence>
<sequence>MDPISAVGFAASIITFIDFGFKIVTGTLEVLKTGSLSDNTHISVVINDFRAVVKPLAQLPAGKSEHEAALKELGIKCQSVSHDLFDLLEMLKTSPAGSTWKSVRVALRFMRNRGEVLDLEEKLDKYRCEIMTRLAFLLNERQLAIQVQLAGFQSQVVKQSSDEMEQLEIVRNDVLEAVESTLSQLPPPAYQDSGAGGSLSSATDQLQRLHGIRETLDETSVEHPEEGWDDYASQRKAAAASRFQHWLREGTGVFHISGKPGSGKSTLMKLLLSDERTRHQGRRVHRRAFLQLQQHQEGFTDLRARPPPPGYRFCLFIDGLDEYGGDNVDELEHQRLADALSSWAAHPDVKILASSRPHRQFEDTFSDDQRIRLHELTRSDIVLADRQMFERDKSFKRPEVQACYADLVKRVAYASDGVFLWATLAIRDLLNAIGRYDPIDSLQQRLQGMPRNFNKLYESIFMSIDPVDQARAFKILFLVAEQPAGVGALNALSLTRLRDLEDADFPMKCGFKPYTVEEMRRRHLEAQHQVDSLTKGLVEIVDVDAVPFIYAKRVQLFHRTARDFVCQSSILQEFAARVPDLTDVSAYARLLLAELQCGRGDDIRLTPEYEAIVMFHGSRFSHRLLDAYGAAMEHHHNESSENPTPLFLGATITIHEACGEHDHKMGPIRFLHYLAFYGCVYYVQRKIAADLDLLRP</sequence>
<evidence type="ECO:0000259" key="1">
    <source>
        <dbReference type="Pfam" id="PF25053"/>
    </source>
</evidence>
<organism evidence="2 3">
    <name type="scientific">Parathielavia hyrcaniae</name>
    <dbReference type="NCBI Taxonomy" id="113614"/>
    <lineage>
        <taxon>Eukaryota</taxon>
        <taxon>Fungi</taxon>
        <taxon>Dikarya</taxon>
        <taxon>Ascomycota</taxon>
        <taxon>Pezizomycotina</taxon>
        <taxon>Sordariomycetes</taxon>
        <taxon>Sordariomycetidae</taxon>
        <taxon>Sordariales</taxon>
        <taxon>Chaetomiaceae</taxon>
        <taxon>Parathielavia</taxon>
    </lineage>
</organism>
<proteinExistence type="predicted"/>
<keyword evidence="3" id="KW-1185">Reference proteome</keyword>
<protein>
    <recommendedName>
        <fullName evidence="1">DUF7791 domain-containing protein</fullName>
    </recommendedName>
</protein>